<dbReference type="Proteomes" id="UP001597227">
    <property type="component" value="Unassembled WGS sequence"/>
</dbReference>
<keyword evidence="2" id="KW-1185">Reference proteome</keyword>
<evidence type="ECO:0000313" key="1">
    <source>
        <dbReference type="EMBL" id="MFD1781617.1"/>
    </source>
</evidence>
<proteinExistence type="predicted"/>
<dbReference type="RefSeq" id="WP_388042210.1">
    <property type="nucleotide sequence ID" value="NZ_JBHUEK010000034.1"/>
</dbReference>
<name>A0ABW4MUG7_9BACI</name>
<protein>
    <submittedName>
        <fullName evidence="1">Uncharacterized protein</fullName>
    </submittedName>
</protein>
<reference evidence="2" key="1">
    <citation type="journal article" date="2019" name="Int. J. Syst. Evol. Microbiol.">
        <title>The Global Catalogue of Microorganisms (GCM) 10K type strain sequencing project: providing services to taxonomists for standard genome sequencing and annotation.</title>
        <authorList>
            <consortium name="The Broad Institute Genomics Platform"/>
            <consortium name="The Broad Institute Genome Sequencing Center for Infectious Disease"/>
            <person name="Wu L."/>
            <person name="Ma J."/>
        </authorList>
    </citation>
    <scope>NUCLEOTIDE SEQUENCE [LARGE SCALE GENOMIC DNA]</scope>
    <source>
        <strain evidence="2">CCUG 15531</strain>
    </source>
</reference>
<sequence>MFFNTEELNELDPKFEAYEEKILANTTRDVEINMKGYKWVGFRVPDNKKIFFMGQDLKIDAFVFSFYNSEGAEVSWLGKPWNGRYFRKLRRWLHIGGFRICGV</sequence>
<evidence type="ECO:0000313" key="2">
    <source>
        <dbReference type="Proteomes" id="UP001597227"/>
    </source>
</evidence>
<accession>A0ABW4MUG7</accession>
<gene>
    <name evidence="1" type="ORF">ACFSFW_23500</name>
</gene>
<organism evidence="1 2">
    <name type="scientific">Fredinandcohnia salidurans</name>
    <dbReference type="NCBI Taxonomy" id="2595041"/>
    <lineage>
        <taxon>Bacteria</taxon>
        <taxon>Bacillati</taxon>
        <taxon>Bacillota</taxon>
        <taxon>Bacilli</taxon>
        <taxon>Bacillales</taxon>
        <taxon>Bacillaceae</taxon>
        <taxon>Fredinandcohnia</taxon>
    </lineage>
</organism>
<comment type="caution">
    <text evidence="1">The sequence shown here is derived from an EMBL/GenBank/DDBJ whole genome shotgun (WGS) entry which is preliminary data.</text>
</comment>
<dbReference type="EMBL" id="JBHUEK010000034">
    <property type="protein sequence ID" value="MFD1781617.1"/>
    <property type="molecule type" value="Genomic_DNA"/>
</dbReference>